<evidence type="ECO:0000313" key="3">
    <source>
        <dbReference type="Proteomes" id="UP000001959"/>
    </source>
</evidence>
<dbReference type="InterPro" id="IPR046150">
    <property type="entry name" value="DUF6152"/>
</dbReference>
<dbReference type="KEGG" id="hne:HNE_3363"/>
<name>Q0BWV7_HYPNA</name>
<keyword evidence="1" id="KW-0732">Signal</keyword>
<dbReference type="eggNOG" id="ENOG5031PVK">
    <property type="taxonomic scope" value="Bacteria"/>
</dbReference>
<dbReference type="STRING" id="228405.HNE_3363"/>
<dbReference type="HOGENOM" id="CLU_138536_0_0_5"/>
<protein>
    <recommendedName>
        <fullName evidence="4">DUF5666 domain-containing protein</fullName>
    </recommendedName>
</protein>
<organism evidence="2 3">
    <name type="scientific">Hyphomonas neptunium (strain ATCC 15444)</name>
    <dbReference type="NCBI Taxonomy" id="228405"/>
    <lineage>
        <taxon>Bacteria</taxon>
        <taxon>Pseudomonadati</taxon>
        <taxon>Pseudomonadota</taxon>
        <taxon>Alphaproteobacteria</taxon>
        <taxon>Hyphomonadales</taxon>
        <taxon>Hyphomonadaceae</taxon>
        <taxon>Hyphomonas</taxon>
    </lineage>
</organism>
<feature type="chain" id="PRO_5004169526" description="DUF5666 domain-containing protein" evidence="1">
    <location>
        <begin position="18"/>
        <end position="127"/>
    </location>
</feature>
<sequence>MKMLSRMALGATLITLAAGGQALAHHGWSWAESEQTELKGTIEEISMSPPHPSLEVRDADGTLWQVDLGNPNQTERSGFTGDTAETGDAITVLGNRNTDASRAHMKAVRITIEGTNYDMYPERIAAD</sequence>
<dbReference type="RefSeq" id="WP_011648331.1">
    <property type="nucleotide sequence ID" value="NC_008358.1"/>
</dbReference>
<dbReference type="AlphaFoldDB" id="Q0BWV7"/>
<gene>
    <name evidence="2" type="ordered locus">HNE_3363</name>
</gene>
<dbReference type="EMBL" id="CP000158">
    <property type="protein sequence ID" value="ABI77146.1"/>
    <property type="molecule type" value="Genomic_DNA"/>
</dbReference>
<evidence type="ECO:0000313" key="2">
    <source>
        <dbReference type="EMBL" id="ABI77146.1"/>
    </source>
</evidence>
<reference evidence="2 3" key="1">
    <citation type="journal article" date="2006" name="J. Bacteriol.">
        <title>Comparative genomic evidence for a close relationship between the dimorphic prosthecate bacteria Hyphomonas neptunium and Caulobacter crescentus.</title>
        <authorList>
            <person name="Badger J.H."/>
            <person name="Hoover T.R."/>
            <person name="Brun Y.V."/>
            <person name="Weiner R.M."/>
            <person name="Laub M.T."/>
            <person name="Alexandre G."/>
            <person name="Mrazek J."/>
            <person name="Ren Q."/>
            <person name="Paulsen I.T."/>
            <person name="Nelson K.E."/>
            <person name="Khouri H.M."/>
            <person name="Radune D."/>
            <person name="Sosa J."/>
            <person name="Dodson R.J."/>
            <person name="Sullivan S.A."/>
            <person name="Rosovitz M.J."/>
            <person name="Madupu R."/>
            <person name="Brinkac L.M."/>
            <person name="Durkin A.S."/>
            <person name="Daugherty S.C."/>
            <person name="Kothari S.P."/>
            <person name="Giglio M.G."/>
            <person name="Zhou L."/>
            <person name="Haft D.H."/>
            <person name="Selengut J.D."/>
            <person name="Davidsen T.M."/>
            <person name="Yang Q."/>
            <person name="Zafar N."/>
            <person name="Ward N.L."/>
        </authorList>
    </citation>
    <scope>NUCLEOTIDE SEQUENCE [LARGE SCALE GENOMIC DNA]</scope>
    <source>
        <strain evidence="2 3">ATCC 15444</strain>
    </source>
</reference>
<evidence type="ECO:0000256" key="1">
    <source>
        <dbReference type="SAM" id="SignalP"/>
    </source>
</evidence>
<dbReference type="Pfam" id="PF19649">
    <property type="entry name" value="DUF6152"/>
    <property type="match status" value="1"/>
</dbReference>
<accession>Q0BWV7</accession>
<keyword evidence="3" id="KW-1185">Reference proteome</keyword>
<proteinExistence type="predicted"/>
<dbReference type="Proteomes" id="UP000001959">
    <property type="component" value="Chromosome"/>
</dbReference>
<evidence type="ECO:0008006" key="4">
    <source>
        <dbReference type="Google" id="ProtNLM"/>
    </source>
</evidence>
<feature type="signal peptide" evidence="1">
    <location>
        <begin position="1"/>
        <end position="17"/>
    </location>
</feature>